<accession>A0A238BWJ5</accession>
<dbReference type="EMBL" id="KZ269998">
    <property type="protein sequence ID" value="OZC09040.1"/>
    <property type="molecule type" value="Genomic_DNA"/>
</dbReference>
<name>A0A238BWJ5_9BILA</name>
<evidence type="ECO:0000313" key="4">
    <source>
        <dbReference type="Proteomes" id="UP000242913"/>
    </source>
</evidence>
<sequence>MIRSTRASGGPQNSSIPKIKLSPRKSNNRLKNLKNMSFDSDNTESLSTPSLRLGNYNANGEQEMTQIPAKKSSASQAIPSVKKKNSSRRSSRSRSRGRHSRRSTPPRTLASQTIKTDSVEKLLPTAVDHSVRNIVKEDSTSFENHSLQTPIKSCGTISGMEKFMKAPSLPLNHPYVLTFIHLLMCVLYALVIYKAMNYFGVDRFVIKHWTQWSKKIHPNLSP</sequence>
<feature type="region of interest" description="Disordered" evidence="1">
    <location>
        <begin position="1"/>
        <end position="112"/>
    </location>
</feature>
<keyword evidence="4" id="KW-1185">Reference proteome</keyword>
<keyword evidence="2" id="KW-0812">Transmembrane</keyword>
<evidence type="ECO:0000256" key="2">
    <source>
        <dbReference type="SAM" id="Phobius"/>
    </source>
</evidence>
<gene>
    <name evidence="3" type="ORF">X798_03971</name>
</gene>
<dbReference type="OrthoDB" id="5854408at2759"/>
<feature type="transmembrane region" description="Helical" evidence="2">
    <location>
        <begin position="175"/>
        <end position="193"/>
    </location>
</feature>
<reference evidence="3 4" key="1">
    <citation type="submission" date="2015-12" db="EMBL/GenBank/DDBJ databases">
        <title>Draft genome of the nematode, Onchocerca flexuosa.</title>
        <authorList>
            <person name="Mitreva M."/>
        </authorList>
    </citation>
    <scope>NUCLEOTIDE SEQUENCE [LARGE SCALE GENOMIC DNA]</scope>
    <source>
        <strain evidence="3">Red Deer</strain>
    </source>
</reference>
<keyword evidence="2" id="KW-1133">Transmembrane helix</keyword>
<feature type="compositionally biased region" description="Polar residues" evidence="1">
    <location>
        <begin position="1"/>
        <end position="16"/>
    </location>
</feature>
<dbReference type="AlphaFoldDB" id="A0A238BWJ5"/>
<feature type="compositionally biased region" description="Polar residues" evidence="1">
    <location>
        <begin position="37"/>
        <end position="65"/>
    </location>
</feature>
<protein>
    <submittedName>
        <fullName evidence="3">Uncharacterized protein</fullName>
    </submittedName>
</protein>
<feature type="compositionally biased region" description="Basic residues" evidence="1">
    <location>
        <begin position="81"/>
        <end position="104"/>
    </location>
</feature>
<organism evidence="3 4">
    <name type="scientific">Onchocerca flexuosa</name>
    <dbReference type="NCBI Taxonomy" id="387005"/>
    <lineage>
        <taxon>Eukaryota</taxon>
        <taxon>Metazoa</taxon>
        <taxon>Ecdysozoa</taxon>
        <taxon>Nematoda</taxon>
        <taxon>Chromadorea</taxon>
        <taxon>Rhabditida</taxon>
        <taxon>Spirurina</taxon>
        <taxon>Spiruromorpha</taxon>
        <taxon>Filarioidea</taxon>
        <taxon>Onchocercidae</taxon>
        <taxon>Onchocerca</taxon>
    </lineage>
</organism>
<evidence type="ECO:0000256" key="1">
    <source>
        <dbReference type="SAM" id="MobiDB-lite"/>
    </source>
</evidence>
<feature type="compositionally biased region" description="Basic residues" evidence="1">
    <location>
        <begin position="21"/>
        <end position="32"/>
    </location>
</feature>
<proteinExistence type="predicted"/>
<keyword evidence="2" id="KW-0472">Membrane</keyword>
<dbReference type="Proteomes" id="UP000242913">
    <property type="component" value="Unassembled WGS sequence"/>
</dbReference>
<evidence type="ECO:0000313" key="3">
    <source>
        <dbReference type="EMBL" id="OZC09040.1"/>
    </source>
</evidence>